<dbReference type="Proteomes" id="UP001139981">
    <property type="component" value="Unassembled WGS sequence"/>
</dbReference>
<evidence type="ECO:0000313" key="1">
    <source>
        <dbReference type="EMBL" id="KAJ2890860.1"/>
    </source>
</evidence>
<organism evidence="1 2">
    <name type="scientific">Coemansia aciculifera</name>
    <dbReference type="NCBI Taxonomy" id="417176"/>
    <lineage>
        <taxon>Eukaryota</taxon>
        <taxon>Fungi</taxon>
        <taxon>Fungi incertae sedis</taxon>
        <taxon>Zoopagomycota</taxon>
        <taxon>Kickxellomycotina</taxon>
        <taxon>Kickxellomycetes</taxon>
        <taxon>Kickxellales</taxon>
        <taxon>Kickxellaceae</taxon>
        <taxon>Coemansia</taxon>
    </lineage>
</organism>
<keyword evidence="2" id="KW-1185">Reference proteome</keyword>
<evidence type="ECO:0000313" key="2">
    <source>
        <dbReference type="Proteomes" id="UP001139981"/>
    </source>
</evidence>
<dbReference type="EMBL" id="JANBVB010001184">
    <property type="protein sequence ID" value="KAJ2890860.1"/>
    <property type="molecule type" value="Genomic_DNA"/>
</dbReference>
<sequence length="463" mass="47233">MNGEPERLHMFYGRKSTCIHGTEGQVVKQINGQQDIDALIASEDFKGSRVRVVNVDTLPSIDGSIVVQIIGEMSTNSPSSRRFVQTFFLVEQPGGYYLHNDILRYLKDDVEECESATAPNSAAVVDAEIPVIAATTAAAAAVDTDSAVIAAACPKKDEKVDADEPIKQAELPSATAAAAAVAEVLTPVADIQAAVAEAVAAPVVPAAVAAAAPTNAKAESKPKPASREKPAAVEAPKAEKPVAPVPTAPTSWANLAASDSGKWGSNNISKVGGTVAPATATNSAGANAGSDPSSRVSTPASGAREPRRKDVYSVFLKNVSRGVTGQAIKVACKVFGPVVNVDYTPPKTSAIVDFGTDAARQLALTAGTVMIVGSHATIEERRNNRQSSGRRDDGSAGAGKQSGGAASQSGSGSAPVRNSSGEFERVGSSRGSRNRSSNAGGHSGSAQTSAAGQGANRPRAGKQ</sequence>
<comment type="caution">
    <text evidence="1">The sequence shown here is derived from an EMBL/GenBank/DDBJ whole genome shotgun (WGS) entry which is preliminary data.</text>
</comment>
<protein>
    <submittedName>
        <fullName evidence="1">Uncharacterized protein</fullName>
    </submittedName>
</protein>
<proteinExistence type="predicted"/>
<accession>A0ACC1LZH9</accession>
<name>A0ACC1LZH9_9FUNG</name>
<gene>
    <name evidence="1" type="ORF">IWW38_003902</name>
</gene>
<reference evidence="1" key="1">
    <citation type="submission" date="2022-07" db="EMBL/GenBank/DDBJ databases">
        <title>Phylogenomic reconstructions and comparative analyses of Kickxellomycotina fungi.</title>
        <authorList>
            <person name="Reynolds N.K."/>
            <person name="Stajich J.E."/>
            <person name="Barry K."/>
            <person name="Grigoriev I.V."/>
            <person name="Crous P."/>
            <person name="Smith M.E."/>
        </authorList>
    </citation>
    <scope>NUCLEOTIDE SEQUENCE</scope>
    <source>
        <strain evidence="1">CBS 190363</strain>
    </source>
</reference>